<evidence type="ECO:0000256" key="1">
    <source>
        <dbReference type="ARBA" id="ARBA00004861"/>
    </source>
</evidence>
<dbReference type="SUPFAM" id="SSF51366">
    <property type="entry name" value="Ribulose-phoshate binding barrel"/>
    <property type="match status" value="1"/>
</dbReference>
<dbReference type="GO" id="GO:0004588">
    <property type="term" value="F:orotate phosphoribosyltransferase activity"/>
    <property type="evidence" value="ECO:0007669"/>
    <property type="project" value="TreeGrafter"/>
</dbReference>
<evidence type="ECO:0000256" key="7">
    <source>
        <dbReference type="ARBA" id="ARBA00023239"/>
    </source>
</evidence>
<dbReference type="Pfam" id="PF00215">
    <property type="entry name" value="OMPdecase"/>
    <property type="match status" value="1"/>
</dbReference>
<accession>A0A4V1IY38</accession>
<sequence>MPRPSYGERAKNQKNPLAQGFLELMERKQSNLSVAADVSSKAELLELANVLGPYICLFKTHIDIVEDFDQDLVDQLTALAKKHDFFIFEDRKFADIGNTVRLQYEKGVYHIADWAHITNAHPIPGPGIITGLASAGVPRGRGLLLLAEMSSAGSLATGTYTQSTIDMALAHPEFVIGFVASRRLTDQADFLYMSPGIGLDVKGDGHGQQYRTPAQAIEGGSDVVIVGRGIYGPGKDRVAEAKRYREASWAAYLTSLE</sequence>
<organism evidence="12 13">
    <name type="scientific">Piptocephalis cylindrospora</name>
    <dbReference type="NCBI Taxonomy" id="1907219"/>
    <lineage>
        <taxon>Eukaryota</taxon>
        <taxon>Fungi</taxon>
        <taxon>Fungi incertae sedis</taxon>
        <taxon>Zoopagomycota</taxon>
        <taxon>Zoopagomycotina</taxon>
        <taxon>Zoopagomycetes</taxon>
        <taxon>Zoopagales</taxon>
        <taxon>Piptocephalidaceae</taxon>
        <taxon>Piptocephalis</taxon>
    </lineage>
</organism>
<dbReference type="UniPathway" id="UPA00070">
    <property type="reaction ID" value="UER00120"/>
</dbReference>
<evidence type="ECO:0000256" key="4">
    <source>
        <dbReference type="ARBA" id="ARBA00021923"/>
    </source>
</evidence>
<feature type="binding site" evidence="9">
    <location>
        <position position="150"/>
    </location>
    <ligand>
        <name>substrate</name>
    </ligand>
</feature>
<comment type="pathway">
    <text evidence="1 10">Pyrimidine metabolism; UMP biosynthesis via de novo pathway; UMP from orotate: step 2/2.</text>
</comment>
<dbReference type="GO" id="GO:0044205">
    <property type="term" value="P:'de novo' UMP biosynthetic process"/>
    <property type="evidence" value="ECO:0007669"/>
    <property type="project" value="UniProtKB-UniPathway"/>
</dbReference>
<feature type="binding site" evidence="9">
    <location>
        <position position="228"/>
    </location>
    <ligand>
        <name>substrate</name>
    </ligand>
</feature>
<keyword evidence="5 10" id="KW-0210">Decarboxylase</keyword>
<dbReference type="InterPro" id="IPR014732">
    <property type="entry name" value="OMPdecase"/>
</dbReference>
<dbReference type="SMART" id="SM00934">
    <property type="entry name" value="OMPdecase"/>
    <property type="match status" value="1"/>
</dbReference>
<evidence type="ECO:0000256" key="9">
    <source>
        <dbReference type="PIRSR" id="PIRSR614732-2"/>
    </source>
</evidence>
<dbReference type="PANTHER" id="PTHR19278">
    <property type="entry name" value="OROTATE PHOSPHORIBOSYLTRANSFERASE"/>
    <property type="match status" value="1"/>
</dbReference>
<dbReference type="InterPro" id="IPR001754">
    <property type="entry name" value="OMPdeCOase_dom"/>
</dbReference>
<dbReference type="InterPro" id="IPR018089">
    <property type="entry name" value="OMPdecase_AS"/>
</dbReference>
<evidence type="ECO:0000313" key="13">
    <source>
        <dbReference type="Proteomes" id="UP000267251"/>
    </source>
</evidence>
<dbReference type="NCBIfam" id="TIGR01740">
    <property type="entry name" value="pyrF"/>
    <property type="match status" value="1"/>
</dbReference>
<dbReference type="InterPro" id="IPR013785">
    <property type="entry name" value="Aldolase_TIM"/>
</dbReference>
<dbReference type="EMBL" id="KZ988081">
    <property type="protein sequence ID" value="RKP13209.1"/>
    <property type="molecule type" value="Genomic_DNA"/>
</dbReference>
<dbReference type="CDD" id="cd04725">
    <property type="entry name" value="OMP_decarboxylase_like"/>
    <property type="match status" value="1"/>
</dbReference>
<evidence type="ECO:0000256" key="6">
    <source>
        <dbReference type="ARBA" id="ARBA00022975"/>
    </source>
</evidence>
<dbReference type="PANTHER" id="PTHR19278:SF9">
    <property type="entry name" value="URIDINE 5'-MONOPHOSPHATE SYNTHASE"/>
    <property type="match status" value="1"/>
</dbReference>
<dbReference type="OrthoDB" id="10263753at2759"/>
<keyword evidence="13" id="KW-1185">Reference proteome</keyword>
<feature type="binding site" evidence="9">
    <location>
        <position position="227"/>
    </location>
    <ligand>
        <name>substrate</name>
    </ligand>
</feature>
<dbReference type="Proteomes" id="UP000267251">
    <property type="component" value="Unassembled WGS sequence"/>
</dbReference>
<feature type="binding site" evidence="9">
    <location>
        <position position="37"/>
    </location>
    <ligand>
        <name>substrate</name>
    </ligand>
</feature>
<reference evidence="13" key="1">
    <citation type="journal article" date="2018" name="Nat. Microbiol.">
        <title>Leveraging single-cell genomics to expand the fungal tree of life.</title>
        <authorList>
            <person name="Ahrendt S.R."/>
            <person name="Quandt C.A."/>
            <person name="Ciobanu D."/>
            <person name="Clum A."/>
            <person name="Salamov A."/>
            <person name="Andreopoulos B."/>
            <person name="Cheng J.F."/>
            <person name="Woyke T."/>
            <person name="Pelin A."/>
            <person name="Henrissat B."/>
            <person name="Reynolds N.K."/>
            <person name="Benny G.L."/>
            <person name="Smith M.E."/>
            <person name="James T.Y."/>
            <person name="Grigoriev I.V."/>
        </authorList>
    </citation>
    <scope>NUCLEOTIDE SEQUENCE [LARGE SCALE GENOMIC DNA]</scope>
</reference>
<dbReference type="GO" id="GO:0004590">
    <property type="term" value="F:orotidine-5'-phosphate decarboxylase activity"/>
    <property type="evidence" value="ECO:0007669"/>
    <property type="project" value="UniProtKB-EC"/>
</dbReference>
<dbReference type="FunFam" id="3.20.20.70:FF:000114">
    <property type="entry name" value="Decarboxylase,orotidine phosphate"/>
    <property type="match status" value="1"/>
</dbReference>
<keyword evidence="6 10" id="KW-0665">Pyrimidine biosynthesis</keyword>
<dbReference type="Gene3D" id="3.20.20.70">
    <property type="entry name" value="Aldolase class I"/>
    <property type="match status" value="1"/>
</dbReference>
<keyword evidence="7 10" id="KW-0456">Lyase</keyword>
<dbReference type="EC" id="4.1.1.23" evidence="3 10"/>
<feature type="binding site" evidence="9">
    <location>
        <position position="208"/>
    </location>
    <ligand>
        <name>substrate</name>
    </ligand>
</feature>
<gene>
    <name evidence="12" type="ORF">BJ684DRAFT_20282</name>
</gene>
<feature type="active site" description="For OMPdecase activity" evidence="8">
    <location>
        <position position="95"/>
    </location>
</feature>
<evidence type="ECO:0000313" key="12">
    <source>
        <dbReference type="EMBL" id="RKP13209.1"/>
    </source>
</evidence>
<comment type="catalytic activity">
    <reaction evidence="10">
        <text>orotidine 5'-phosphate + H(+) = UMP + CO2</text>
        <dbReference type="Rhea" id="RHEA:11596"/>
        <dbReference type="ChEBI" id="CHEBI:15378"/>
        <dbReference type="ChEBI" id="CHEBI:16526"/>
        <dbReference type="ChEBI" id="CHEBI:57538"/>
        <dbReference type="ChEBI" id="CHEBI:57865"/>
        <dbReference type="EC" id="4.1.1.23"/>
    </reaction>
</comment>
<evidence type="ECO:0000256" key="3">
    <source>
        <dbReference type="ARBA" id="ARBA00012321"/>
    </source>
</evidence>
<feature type="active site" description="For OMPdecase activity" evidence="8">
    <location>
        <position position="92"/>
    </location>
</feature>
<dbReference type="PROSITE" id="PS00156">
    <property type="entry name" value="OMPDECASE"/>
    <property type="match status" value="1"/>
</dbReference>
<protein>
    <recommendedName>
        <fullName evidence="4 10">Orotidine 5'-phosphate decarboxylase</fullName>
        <ecNumber evidence="3 10">4.1.1.23</ecNumber>
    </recommendedName>
</protein>
<evidence type="ECO:0000256" key="8">
    <source>
        <dbReference type="PIRSR" id="PIRSR614732-1"/>
    </source>
</evidence>
<dbReference type="GO" id="GO:0006207">
    <property type="term" value="P:'de novo' pyrimidine nucleobase biosynthetic process"/>
    <property type="evidence" value="ECO:0007669"/>
    <property type="project" value="InterPro"/>
</dbReference>
<comment type="similarity">
    <text evidence="2 10">Belongs to the OMP decarboxylase family.</text>
</comment>
<feature type="domain" description="Orotidine 5'-phosphate decarboxylase" evidence="11">
    <location>
        <begin position="31"/>
        <end position="243"/>
    </location>
</feature>
<dbReference type="InterPro" id="IPR011060">
    <property type="entry name" value="RibuloseP-bd_barrel"/>
</dbReference>
<feature type="binding site" evidence="9">
    <location>
        <position position="59"/>
    </location>
    <ligand>
        <name>substrate</name>
    </ligand>
</feature>
<evidence type="ECO:0000256" key="2">
    <source>
        <dbReference type="ARBA" id="ARBA00011018"/>
    </source>
</evidence>
<name>A0A4V1IY38_9FUNG</name>
<evidence type="ECO:0000256" key="10">
    <source>
        <dbReference type="RuleBase" id="RU000512"/>
    </source>
</evidence>
<evidence type="ECO:0000256" key="5">
    <source>
        <dbReference type="ARBA" id="ARBA00022793"/>
    </source>
</evidence>
<dbReference type="AlphaFoldDB" id="A0A4V1IY38"/>
<feature type="active site" description="For OMPdecase activity" evidence="8">
    <location>
        <position position="90"/>
    </location>
</feature>
<evidence type="ECO:0000259" key="11">
    <source>
        <dbReference type="SMART" id="SM00934"/>
    </source>
</evidence>
<proteinExistence type="inferred from homology"/>